<evidence type="ECO:0000256" key="2">
    <source>
        <dbReference type="ARBA" id="ARBA00022475"/>
    </source>
</evidence>
<keyword evidence="5 9" id="KW-0812">Transmembrane</keyword>
<dbReference type="Pfam" id="PF08478">
    <property type="entry name" value="POTRA_1"/>
    <property type="match status" value="1"/>
</dbReference>
<proteinExistence type="inferred from homology"/>
<name>A0ABV2QXZ4_9HYPH</name>
<evidence type="ECO:0000256" key="6">
    <source>
        <dbReference type="ARBA" id="ARBA00022989"/>
    </source>
</evidence>
<evidence type="ECO:0000313" key="11">
    <source>
        <dbReference type="EMBL" id="MET4633882.1"/>
    </source>
</evidence>
<dbReference type="InterPro" id="IPR045335">
    <property type="entry name" value="FtsQ_C_sf"/>
</dbReference>
<dbReference type="Pfam" id="PF03799">
    <property type="entry name" value="FtsQ_DivIB_C"/>
    <property type="match status" value="1"/>
</dbReference>
<dbReference type="RefSeq" id="WP_354550409.1">
    <property type="nucleotide sequence ID" value="NZ_JBEPSM010000001.1"/>
</dbReference>
<comment type="subcellular location">
    <subcellularLocation>
        <location evidence="9">Cell inner membrane</location>
        <topology evidence="9">Single-pass type II membrane protein</topology>
    </subcellularLocation>
    <subcellularLocation>
        <location evidence="1">Membrane</location>
    </subcellularLocation>
    <text evidence="9">Localizes to the division septum.</text>
</comment>
<accession>A0ABV2QXZ4</accession>
<reference evidence="11 12" key="1">
    <citation type="submission" date="2024-06" db="EMBL/GenBank/DDBJ databases">
        <title>Sorghum-associated microbial communities from plants grown in Nebraska, USA.</title>
        <authorList>
            <person name="Schachtman D."/>
        </authorList>
    </citation>
    <scope>NUCLEOTIDE SEQUENCE [LARGE SCALE GENOMIC DNA]</scope>
    <source>
        <strain evidence="11 12">3207</strain>
    </source>
</reference>
<comment type="function">
    <text evidence="9">Essential cell division protein.</text>
</comment>
<comment type="caution">
    <text evidence="11">The sequence shown here is derived from an EMBL/GenBank/DDBJ whole genome shotgun (WGS) entry which is preliminary data.</text>
</comment>
<evidence type="ECO:0000256" key="3">
    <source>
        <dbReference type="ARBA" id="ARBA00022519"/>
    </source>
</evidence>
<dbReference type="EMBL" id="JBEPSM010000001">
    <property type="protein sequence ID" value="MET4633882.1"/>
    <property type="molecule type" value="Genomic_DNA"/>
</dbReference>
<dbReference type="InterPro" id="IPR005548">
    <property type="entry name" value="Cell_div_FtsQ/DivIB_C"/>
</dbReference>
<organism evidence="11 12">
    <name type="scientific">Kaistia defluvii</name>
    <dbReference type="NCBI Taxonomy" id="410841"/>
    <lineage>
        <taxon>Bacteria</taxon>
        <taxon>Pseudomonadati</taxon>
        <taxon>Pseudomonadota</taxon>
        <taxon>Alphaproteobacteria</taxon>
        <taxon>Hyphomicrobiales</taxon>
        <taxon>Kaistiaceae</taxon>
        <taxon>Kaistia</taxon>
    </lineage>
</organism>
<dbReference type="Proteomes" id="UP001549321">
    <property type="component" value="Unassembled WGS sequence"/>
</dbReference>
<evidence type="ECO:0000259" key="10">
    <source>
        <dbReference type="PROSITE" id="PS51779"/>
    </source>
</evidence>
<dbReference type="Gene3D" id="3.10.20.310">
    <property type="entry name" value="membrane protein fhac"/>
    <property type="match status" value="1"/>
</dbReference>
<keyword evidence="6 9" id="KW-1133">Transmembrane helix</keyword>
<evidence type="ECO:0000256" key="8">
    <source>
        <dbReference type="ARBA" id="ARBA00023306"/>
    </source>
</evidence>
<sequence>MRQISPRTGKETAGDAPATEMAAGLKLSPWLRRRIRAFSRVEWRVPRHAGLKGTALLFAATGIAGIISADRVDETVTWLSSASGLAIDSVRITGQTETSEIAVLNRLELPPQASLATFDLAAARERVETLPWVENATLRKIYPATLKITIDERKPYVLWQRDQTVSVIDESGRVIGDASDDHYQNLIRVVGQGADKRAGEAIALAETASSIRSRLRAAVLISERRWNLMLDNGVTLMLPQDKPEAALALIAQLDAKDGLLSKDIVSIDFRLADRMFVRMTPEAAARRTVEIKEREKLAKRKGAST</sequence>
<protein>
    <recommendedName>
        <fullName evidence="9">Cell division protein FtsQ</fullName>
    </recommendedName>
</protein>
<evidence type="ECO:0000256" key="7">
    <source>
        <dbReference type="ARBA" id="ARBA00023136"/>
    </source>
</evidence>
<dbReference type="GO" id="GO:0051301">
    <property type="term" value="P:cell division"/>
    <property type="evidence" value="ECO:0007669"/>
    <property type="project" value="UniProtKB-KW"/>
</dbReference>
<dbReference type="InterPro" id="IPR034746">
    <property type="entry name" value="POTRA"/>
</dbReference>
<evidence type="ECO:0000256" key="4">
    <source>
        <dbReference type="ARBA" id="ARBA00022618"/>
    </source>
</evidence>
<dbReference type="InterPro" id="IPR013685">
    <property type="entry name" value="POTRA_FtsQ_type"/>
</dbReference>
<dbReference type="Gene3D" id="3.40.50.11690">
    <property type="entry name" value="Cell division protein FtsQ/DivIB"/>
    <property type="match status" value="1"/>
</dbReference>
<gene>
    <name evidence="9" type="primary">ftsQ</name>
    <name evidence="11" type="ORF">ABIE08_001795</name>
</gene>
<evidence type="ECO:0000256" key="9">
    <source>
        <dbReference type="HAMAP-Rule" id="MF_00911"/>
    </source>
</evidence>
<keyword evidence="12" id="KW-1185">Reference proteome</keyword>
<keyword evidence="8 9" id="KW-0131">Cell cycle</keyword>
<comment type="similarity">
    <text evidence="9">Belongs to the FtsQ/DivIB family. FtsQ subfamily.</text>
</comment>
<feature type="domain" description="POTRA" evidence="10">
    <location>
        <begin position="85"/>
        <end position="153"/>
    </location>
</feature>
<keyword evidence="2 9" id="KW-1003">Cell membrane</keyword>
<evidence type="ECO:0000256" key="5">
    <source>
        <dbReference type="ARBA" id="ARBA00022692"/>
    </source>
</evidence>
<dbReference type="HAMAP" id="MF_00911">
    <property type="entry name" value="FtsQ_subfam"/>
    <property type="match status" value="1"/>
</dbReference>
<evidence type="ECO:0000256" key="1">
    <source>
        <dbReference type="ARBA" id="ARBA00004370"/>
    </source>
</evidence>
<dbReference type="InterPro" id="IPR026579">
    <property type="entry name" value="FtsQ"/>
</dbReference>
<keyword evidence="4 9" id="KW-0132">Cell division</keyword>
<dbReference type="PANTHER" id="PTHR35851">
    <property type="entry name" value="CELL DIVISION PROTEIN FTSQ"/>
    <property type="match status" value="1"/>
</dbReference>
<dbReference type="PROSITE" id="PS51779">
    <property type="entry name" value="POTRA"/>
    <property type="match status" value="1"/>
</dbReference>
<keyword evidence="7 9" id="KW-0472">Membrane</keyword>
<evidence type="ECO:0000313" key="12">
    <source>
        <dbReference type="Proteomes" id="UP001549321"/>
    </source>
</evidence>
<dbReference type="PANTHER" id="PTHR35851:SF1">
    <property type="entry name" value="CELL DIVISION PROTEIN FTSQ"/>
    <property type="match status" value="1"/>
</dbReference>
<keyword evidence="3 9" id="KW-0997">Cell inner membrane</keyword>